<evidence type="ECO:0000256" key="1">
    <source>
        <dbReference type="ARBA" id="ARBA00010641"/>
    </source>
</evidence>
<dbReference type="NCBIfam" id="TIGR02937">
    <property type="entry name" value="sigma70-ECF"/>
    <property type="match status" value="1"/>
</dbReference>
<dbReference type="SUPFAM" id="SSF88659">
    <property type="entry name" value="Sigma3 and sigma4 domains of RNA polymerase sigma factors"/>
    <property type="match status" value="1"/>
</dbReference>
<evidence type="ECO:0000256" key="3">
    <source>
        <dbReference type="ARBA" id="ARBA00023082"/>
    </source>
</evidence>
<feature type="domain" description="RNA polymerase sigma factor 70 region 4 type 2" evidence="6">
    <location>
        <begin position="125"/>
        <end position="173"/>
    </location>
</feature>
<evidence type="ECO:0000259" key="6">
    <source>
        <dbReference type="Pfam" id="PF08281"/>
    </source>
</evidence>
<protein>
    <submittedName>
        <fullName evidence="7">RNA polymerase sigma-70 factor</fullName>
    </submittedName>
</protein>
<dbReference type="Pfam" id="PF04542">
    <property type="entry name" value="Sigma70_r2"/>
    <property type="match status" value="1"/>
</dbReference>
<dbReference type="InterPro" id="IPR036388">
    <property type="entry name" value="WH-like_DNA-bd_sf"/>
</dbReference>
<comment type="similarity">
    <text evidence="1">Belongs to the sigma-70 factor family. ECF subfamily.</text>
</comment>
<dbReference type="InterPro" id="IPR007627">
    <property type="entry name" value="RNA_pol_sigma70_r2"/>
</dbReference>
<evidence type="ECO:0000256" key="4">
    <source>
        <dbReference type="ARBA" id="ARBA00023163"/>
    </source>
</evidence>
<keyword evidence="2" id="KW-0805">Transcription regulation</keyword>
<keyword evidence="8" id="KW-1185">Reference proteome</keyword>
<dbReference type="InterPro" id="IPR014284">
    <property type="entry name" value="RNA_pol_sigma-70_dom"/>
</dbReference>
<dbReference type="Proteomes" id="UP000649799">
    <property type="component" value="Unassembled WGS sequence"/>
</dbReference>
<dbReference type="Pfam" id="PF08281">
    <property type="entry name" value="Sigma70_r4_2"/>
    <property type="match status" value="1"/>
</dbReference>
<comment type="caution">
    <text evidence="7">The sequence shown here is derived from an EMBL/GenBank/DDBJ whole genome shotgun (WGS) entry which is preliminary data.</text>
</comment>
<dbReference type="InterPro" id="IPR013249">
    <property type="entry name" value="RNA_pol_sigma70_r4_t2"/>
</dbReference>
<evidence type="ECO:0000256" key="2">
    <source>
        <dbReference type="ARBA" id="ARBA00023015"/>
    </source>
</evidence>
<keyword evidence="4" id="KW-0804">Transcription</keyword>
<reference evidence="7 8" key="1">
    <citation type="submission" date="2020-03" db="EMBL/GenBank/DDBJ databases">
        <title>Cyclobacterium plantarum sp. nov., a marine bacterium isolated from a coastal-marine wetland.</title>
        <authorList>
            <person name="Sanchez-Porro C."/>
            <person name="Ventosa A."/>
            <person name="Amoozegar M."/>
        </authorList>
    </citation>
    <scope>NUCLEOTIDE SEQUENCE [LARGE SCALE GENOMIC DNA]</scope>
    <source>
        <strain evidence="7 8">GBPx2</strain>
    </source>
</reference>
<dbReference type="RefSeq" id="WP_166146729.1">
    <property type="nucleotide sequence ID" value="NZ_JAANYN010000004.1"/>
</dbReference>
<feature type="domain" description="RNA polymerase sigma-70 region 2" evidence="5">
    <location>
        <begin position="27"/>
        <end position="94"/>
    </location>
</feature>
<dbReference type="PANTHER" id="PTHR43133">
    <property type="entry name" value="RNA POLYMERASE ECF-TYPE SIGMA FACTO"/>
    <property type="match status" value="1"/>
</dbReference>
<dbReference type="NCBIfam" id="TIGR02985">
    <property type="entry name" value="Sig70_bacteroi1"/>
    <property type="match status" value="1"/>
</dbReference>
<evidence type="ECO:0000259" key="5">
    <source>
        <dbReference type="Pfam" id="PF04542"/>
    </source>
</evidence>
<dbReference type="SUPFAM" id="SSF88946">
    <property type="entry name" value="Sigma2 domain of RNA polymerase sigma factors"/>
    <property type="match status" value="1"/>
</dbReference>
<accession>A0ABX0HBE2</accession>
<dbReference type="Gene3D" id="1.10.10.10">
    <property type="entry name" value="Winged helix-like DNA-binding domain superfamily/Winged helix DNA-binding domain"/>
    <property type="match status" value="1"/>
</dbReference>
<proteinExistence type="inferred from homology"/>
<keyword evidence="3" id="KW-0731">Sigma factor</keyword>
<evidence type="ECO:0000313" key="8">
    <source>
        <dbReference type="Proteomes" id="UP000649799"/>
    </source>
</evidence>
<evidence type="ECO:0000313" key="7">
    <source>
        <dbReference type="EMBL" id="NHE57305.1"/>
    </source>
</evidence>
<dbReference type="InterPro" id="IPR014327">
    <property type="entry name" value="RNA_pol_sigma70_bacteroid"/>
</dbReference>
<dbReference type="InterPro" id="IPR039425">
    <property type="entry name" value="RNA_pol_sigma-70-like"/>
</dbReference>
<sequence>MTNHSKRKESEIVLLIRQGDQSAFEELYRRYVDKMLGFADAFIGNPDEAEEVVQIIFVNIWEKRQQLDPAKSIAAYLFRSVKNEILNRLRNIKRHCDLSAIPAESQMDQQDTLQRICFQESKLQAMNRIGEMPEVQQRVFMLSRVEGLSNKEIANKLKLSIRTIEHHLYLGKKFFNSKNLDRSIFFFILTYIIW</sequence>
<dbReference type="InterPro" id="IPR013325">
    <property type="entry name" value="RNA_pol_sigma_r2"/>
</dbReference>
<dbReference type="EMBL" id="JAANYN010000004">
    <property type="protein sequence ID" value="NHE57305.1"/>
    <property type="molecule type" value="Genomic_DNA"/>
</dbReference>
<dbReference type="Gene3D" id="1.10.1740.10">
    <property type="match status" value="1"/>
</dbReference>
<dbReference type="PANTHER" id="PTHR43133:SF46">
    <property type="entry name" value="RNA POLYMERASE SIGMA-70 FACTOR ECF SUBFAMILY"/>
    <property type="match status" value="1"/>
</dbReference>
<organism evidence="7 8">
    <name type="scientific">Cyclobacterium plantarum</name>
    <dbReference type="NCBI Taxonomy" id="2716263"/>
    <lineage>
        <taxon>Bacteria</taxon>
        <taxon>Pseudomonadati</taxon>
        <taxon>Bacteroidota</taxon>
        <taxon>Cytophagia</taxon>
        <taxon>Cytophagales</taxon>
        <taxon>Cyclobacteriaceae</taxon>
        <taxon>Cyclobacterium</taxon>
    </lineage>
</organism>
<name>A0ABX0HBE2_9BACT</name>
<dbReference type="InterPro" id="IPR013324">
    <property type="entry name" value="RNA_pol_sigma_r3/r4-like"/>
</dbReference>
<gene>
    <name evidence="7" type="ORF">G9Q97_10830</name>
</gene>